<keyword evidence="2" id="KW-1185">Reference proteome</keyword>
<protein>
    <submittedName>
        <fullName evidence="1">Uncharacterized protein</fullName>
    </submittedName>
</protein>
<proteinExistence type="predicted"/>
<name>A0ACC1LY56_9FUNG</name>
<feature type="non-terminal residue" evidence="1">
    <location>
        <position position="92"/>
    </location>
</feature>
<reference evidence="1" key="1">
    <citation type="submission" date="2022-07" db="EMBL/GenBank/DDBJ databases">
        <title>Phylogenomic reconstructions and comparative analyses of Kickxellomycotina fungi.</title>
        <authorList>
            <person name="Reynolds N.K."/>
            <person name="Stajich J.E."/>
            <person name="Barry K."/>
            <person name="Grigoriev I.V."/>
            <person name="Crous P."/>
            <person name="Smith M.E."/>
        </authorList>
    </citation>
    <scope>NUCLEOTIDE SEQUENCE</scope>
    <source>
        <strain evidence="1">CBS 190363</strain>
    </source>
</reference>
<comment type="caution">
    <text evidence="1">The sequence shown here is derived from an EMBL/GenBank/DDBJ whole genome shotgun (WGS) entry which is preliminary data.</text>
</comment>
<dbReference type="EMBL" id="JANBVB010001438">
    <property type="protein sequence ID" value="KAJ2890252.1"/>
    <property type="molecule type" value="Genomic_DNA"/>
</dbReference>
<dbReference type="Proteomes" id="UP001139981">
    <property type="component" value="Unassembled WGS sequence"/>
</dbReference>
<gene>
    <name evidence="1" type="ORF">IWW38_004240</name>
</gene>
<organism evidence="1 2">
    <name type="scientific">Coemansia aciculifera</name>
    <dbReference type="NCBI Taxonomy" id="417176"/>
    <lineage>
        <taxon>Eukaryota</taxon>
        <taxon>Fungi</taxon>
        <taxon>Fungi incertae sedis</taxon>
        <taxon>Zoopagomycota</taxon>
        <taxon>Kickxellomycotina</taxon>
        <taxon>Kickxellomycetes</taxon>
        <taxon>Kickxellales</taxon>
        <taxon>Kickxellaceae</taxon>
        <taxon>Coemansia</taxon>
    </lineage>
</organism>
<sequence length="92" mass="10688">MPDELVLDNFGIQLGQLSAELDEVDKDIALLAKFSGSREEHRQFADSVRIQQRAAERIHQKLVADIEEDCENEKQRKELTESLEKEYQRSKT</sequence>
<accession>A0ACC1LY56</accession>
<evidence type="ECO:0000313" key="1">
    <source>
        <dbReference type="EMBL" id="KAJ2890252.1"/>
    </source>
</evidence>
<evidence type="ECO:0000313" key="2">
    <source>
        <dbReference type="Proteomes" id="UP001139981"/>
    </source>
</evidence>